<feature type="binding site" evidence="4">
    <location>
        <position position="75"/>
    </location>
    <ligand>
        <name>Mg(2+)</name>
        <dbReference type="ChEBI" id="CHEBI:18420"/>
        <label>1</label>
        <note>catalytic</note>
    </ligand>
</feature>
<dbReference type="GO" id="GO:0006020">
    <property type="term" value="P:inositol metabolic process"/>
    <property type="evidence" value="ECO:0007669"/>
    <property type="project" value="TreeGrafter"/>
</dbReference>
<dbReference type="InterPro" id="IPR000760">
    <property type="entry name" value="Inositol_monophosphatase-like"/>
</dbReference>
<dbReference type="EMBL" id="AYZE01000014">
    <property type="protein sequence ID" value="KRM90751.1"/>
    <property type="molecule type" value="Genomic_DNA"/>
</dbReference>
<evidence type="ECO:0000256" key="1">
    <source>
        <dbReference type="ARBA" id="ARBA00022723"/>
    </source>
</evidence>
<dbReference type="PANTHER" id="PTHR20854:SF4">
    <property type="entry name" value="INOSITOL-1-MONOPHOSPHATASE-RELATED"/>
    <property type="match status" value="1"/>
</dbReference>
<evidence type="ECO:0000256" key="4">
    <source>
        <dbReference type="PIRSR" id="PIRSR600760-2"/>
    </source>
</evidence>
<proteinExistence type="predicted"/>
<dbReference type="Pfam" id="PF00459">
    <property type="entry name" value="Inositol_P"/>
    <property type="match status" value="1"/>
</dbReference>
<evidence type="ECO:0000256" key="2">
    <source>
        <dbReference type="ARBA" id="ARBA00022801"/>
    </source>
</evidence>
<keyword evidence="1 4" id="KW-0479">Metal-binding</keyword>
<evidence type="ECO:0000313" key="6">
    <source>
        <dbReference type="Proteomes" id="UP000051131"/>
    </source>
</evidence>
<dbReference type="AlphaFoldDB" id="A0A0R2CGE6"/>
<comment type="caution">
    <text evidence="5">The sequence shown here is derived from an EMBL/GenBank/DDBJ whole genome shotgun (WGS) entry which is preliminary data.</text>
</comment>
<organism evidence="5 6">
    <name type="scientific">Liquorilactobacillus cacaonum DSM 21116</name>
    <dbReference type="NCBI Taxonomy" id="1423729"/>
    <lineage>
        <taxon>Bacteria</taxon>
        <taxon>Bacillati</taxon>
        <taxon>Bacillota</taxon>
        <taxon>Bacilli</taxon>
        <taxon>Lactobacillales</taxon>
        <taxon>Lactobacillaceae</taxon>
        <taxon>Liquorilactobacillus</taxon>
    </lineage>
</organism>
<dbReference type="GO" id="GO:0046872">
    <property type="term" value="F:metal ion binding"/>
    <property type="evidence" value="ECO:0007669"/>
    <property type="project" value="UniProtKB-KW"/>
</dbReference>
<dbReference type="Proteomes" id="UP000051131">
    <property type="component" value="Unassembled WGS sequence"/>
</dbReference>
<reference evidence="5 6" key="1">
    <citation type="journal article" date="2015" name="Genome Announc.">
        <title>Expanding the biotechnology potential of lactobacilli through comparative genomics of 213 strains and associated genera.</title>
        <authorList>
            <person name="Sun Z."/>
            <person name="Harris H.M."/>
            <person name="McCann A."/>
            <person name="Guo C."/>
            <person name="Argimon S."/>
            <person name="Zhang W."/>
            <person name="Yang X."/>
            <person name="Jeffery I.B."/>
            <person name="Cooney J.C."/>
            <person name="Kagawa T.F."/>
            <person name="Liu W."/>
            <person name="Song Y."/>
            <person name="Salvetti E."/>
            <person name="Wrobel A."/>
            <person name="Rasinkangas P."/>
            <person name="Parkhill J."/>
            <person name="Rea M.C."/>
            <person name="O'Sullivan O."/>
            <person name="Ritari J."/>
            <person name="Douillard F.P."/>
            <person name="Paul Ross R."/>
            <person name="Yang R."/>
            <person name="Briner A.E."/>
            <person name="Felis G.E."/>
            <person name="de Vos W.M."/>
            <person name="Barrangou R."/>
            <person name="Klaenhammer T.R."/>
            <person name="Caufield P.W."/>
            <person name="Cui Y."/>
            <person name="Zhang H."/>
            <person name="O'Toole P.W."/>
        </authorList>
    </citation>
    <scope>NUCLEOTIDE SEQUENCE [LARGE SCALE GENOMIC DNA]</scope>
    <source>
        <strain evidence="5 6">DSM 21116</strain>
    </source>
</reference>
<accession>A0A0R2CGE6</accession>
<keyword evidence="3 4" id="KW-0460">Magnesium</keyword>
<dbReference type="PANTHER" id="PTHR20854">
    <property type="entry name" value="INOSITOL MONOPHOSPHATASE"/>
    <property type="match status" value="1"/>
</dbReference>
<dbReference type="InterPro" id="IPR020583">
    <property type="entry name" value="Inositol_monoP_metal-BS"/>
</dbReference>
<feature type="binding site" evidence="4">
    <location>
        <position position="95"/>
    </location>
    <ligand>
        <name>Mg(2+)</name>
        <dbReference type="ChEBI" id="CHEBI:18420"/>
        <label>1</label>
        <note>catalytic</note>
    </ligand>
</feature>
<dbReference type="GO" id="GO:0007165">
    <property type="term" value="P:signal transduction"/>
    <property type="evidence" value="ECO:0007669"/>
    <property type="project" value="TreeGrafter"/>
</dbReference>
<dbReference type="Gene3D" id="3.40.190.80">
    <property type="match status" value="1"/>
</dbReference>
<dbReference type="PROSITE" id="PS00629">
    <property type="entry name" value="IMP_1"/>
    <property type="match status" value="1"/>
</dbReference>
<feature type="binding site" evidence="4">
    <location>
        <position position="96"/>
    </location>
    <ligand>
        <name>Mg(2+)</name>
        <dbReference type="ChEBI" id="CHEBI:18420"/>
        <label>1</label>
        <note>catalytic</note>
    </ligand>
</feature>
<evidence type="ECO:0000256" key="3">
    <source>
        <dbReference type="ARBA" id="ARBA00022842"/>
    </source>
</evidence>
<dbReference type="SUPFAM" id="SSF56655">
    <property type="entry name" value="Carbohydrate phosphatase"/>
    <property type="match status" value="1"/>
</dbReference>
<feature type="binding site" evidence="4">
    <location>
        <position position="93"/>
    </location>
    <ligand>
        <name>Mg(2+)</name>
        <dbReference type="ChEBI" id="CHEBI:18420"/>
        <label>2</label>
    </ligand>
</feature>
<keyword evidence="2" id="KW-0378">Hydrolase</keyword>
<comment type="cofactor">
    <cofactor evidence="4">
        <name>Mg(2+)</name>
        <dbReference type="ChEBI" id="CHEBI:18420"/>
    </cofactor>
</comment>
<feature type="binding site" evidence="4">
    <location>
        <position position="215"/>
    </location>
    <ligand>
        <name>Mg(2+)</name>
        <dbReference type="ChEBI" id="CHEBI:18420"/>
        <label>1</label>
        <note>catalytic</note>
    </ligand>
</feature>
<dbReference type="PATRIC" id="fig|1423729.3.peg.750"/>
<sequence length="264" mass="29480">MGGFTLDKSFSDLDKMVKGWMKEARLKILKALNDEIDVWTKSGRNDLVTNIDKEIENFYIEKIHHFDSEATIIGEETFSNDDLDLNGVTWYLDPIDGTMNFVKQKEHFATMIAIYENGCGVRGYIFDVMRNKIFWGGPDIGVFCDNDRLTPPINTSLRDGLIGIGAPYLIHNFRNLQKVALQSSGTRIYGSAGIQILHVIEGKCVGYVSYLRPWDFAAGKVLAETLGLSVKTIDGKSLNMLTSSDVLVATKNAQKDIAKLVKKS</sequence>
<dbReference type="PRINTS" id="PR00377">
    <property type="entry name" value="IMPHPHTASES"/>
</dbReference>
<dbReference type="STRING" id="1423729.FC80_GL000742"/>
<dbReference type="CDD" id="cd01637">
    <property type="entry name" value="IMPase_like"/>
    <property type="match status" value="1"/>
</dbReference>
<name>A0A0R2CGE6_9LACO</name>
<dbReference type="GO" id="GO:0008934">
    <property type="term" value="F:inositol monophosphate 1-phosphatase activity"/>
    <property type="evidence" value="ECO:0007669"/>
    <property type="project" value="TreeGrafter"/>
</dbReference>
<keyword evidence="6" id="KW-1185">Reference proteome</keyword>
<dbReference type="Gene3D" id="3.30.540.10">
    <property type="entry name" value="Fructose-1,6-Bisphosphatase, subunit A, domain 1"/>
    <property type="match status" value="1"/>
</dbReference>
<gene>
    <name evidence="5" type="ORF">FC80_GL000742</name>
</gene>
<evidence type="ECO:0000313" key="5">
    <source>
        <dbReference type="EMBL" id="KRM90751.1"/>
    </source>
</evidence>
<protein>
    <submittedName>
        <fullName evidence="5">Myo-inositol-1(Or 4)-monophosphatase</fullName>
    </submittedName>
</protein>